<feature type="compositionally biased region" description="Basic residues" evidence="16">
    <location>
        <begin position="1273"/>
        <end position="1286"/>
    </location>
</feature>
<evidence type="ECO:0000256" key="12">
    <source>
        <dbReference type="ARBA" id="ARBA00023136"/>
    </source>
</evidence>
<dbReference type="Gene3D" id="6.10.250.2510">
    <property type="match status" value="1"/>
</dbReference>
<dbReference type="PROSITE" id="PS00663">
    <property type="entry name" value="VINCULIN_1"/>
    <property type="match status" value="1"/>
</dbReference>
<dbReference type="InterPro" id="IPR006077">
    <property type="entry name" value="Vinculin/catenin"/>
</dbReference>
<dbReference type="PRINTS" id="PR00805">
    <property type="entry name" value="ALPHACATENIN"/>
</dbReference>
<keyword evidence="8" id="KW-1003">Cell membrane</keyword>
<dbReference type="InterPro" id="IPR043502">
    <property type="entry name" value="DNA/RNA_pol_sf"/>
</dbReference>
<evidence type="ECO:0000256" key="11">
    <source>
        <dbReference type="ARBA" id="ARBA00022949"/>
    </source>
</evidence>
<feature type="compositionally biased region" description="Basic and acidic residues" evidence="16">
    <location>
        <begin position="367"/>
        <end position="377"/>
    </location>
</feature>
<evidence type="ECO:0000256" key="10">
    <source>
        <dbReference type="ARBA" id="ARBA00022889"/>
    </source>
</evidence>
<dbReference type="CDD" id="cd03714">
    <property type="entry name" value="RT_DIRS1"/>
    <property type="match status" value="1"/>
</dbReference>
<evidence type="ECO:0000256" key="8">
    <source>
        <dbReference type="ARBA" id="ARBA00022475"/>
    </source>
</evidence>
<protein>
    <recommendedName>
        <fullName evidence="15">Catenin alpha-1</fullName>
        <ecNumber evidence="7">3.1.26.4</ecNumber>
    </recommendedName>
</protein>
<evidence type="ECO:0000256" key="6">
    <source>
        <dbReference type="ARBA" id="ARBA00010879"/>
    </source>
</evidence>
<evidence type="ECO:0000256" key="1">
    <source>
        <dbReference type="ARBA" id="ARBA00004123"/>
    </source>
</evidence>
<feature type="region of interest" description="Disordered" evidence="16">
    <location>
        <begin position="912"/>
        <end position="949"/>
    </location>
</feature>
<feature type="region of interest" description="Disordered" evidence="16">
    <location>
        <begin position="1273"/>
        <end position="1298"/>
    </location>
</feature>
<gene>
    <name evidence="18" type="ORF">RIMI_LOCUS20071322</name>
</gene>
<dbReference type="SUPFAM" id="SSF47220">
    <property type="entry name" value="alpha-catenin/vinculin-like"/>
    <property type="match status" value="3"/>
</dbReference>
<dbReference type="InterPro" id="IPR001033">
    <property type="entry name" value="Alpha_catenin"/>
</dbReference>
<dbReference type="Pfam" id="PF00078">
    <property type="entry name" value="RVT_1"/>
    <property type="match status" value="1"/>
</dbReference>
<evidence type="ECO:0000256" key="14">
    <source>
        <dbReference type="ARBA" id="ARBA00023242"/>
    </source>
</evidence>
<dbReference type="Gene3D" id="3.10.10.10">
    <property type="entry name" value="HIV Type 1 Reverse Transcriptase, subunit A, domain 1"/>
    <property type="match status" value="1"/>
</dbReference>
<dbReference type="Gene3D" id="1.20.120.810">
    <property type="entry name" value="Vinculin, Vh2 four-helix bundle"/>
    <property type="match status" value="1"/>
</dbReference>
<proteinExistence type="inferred from homology"/>
<keyword evidence="10" id="KW-0130">Cell adhesion</keyword>
<comment type="similarity">
    <text evidence="6">Belongs to the beta type-B retroviral polymerase family. HERV class-II K(HML-2) pol subfamily.</text>
</comment>
<evidence type="ECO:0000256" key="9">
    <source>
        <dbReference type="ARBA" id="ARBA00022490"/>
    </source>
</evidence>
<accession>A0ABN9MEN3</accession>
<dbReference type="PROSITE" id="PS50878">
    <property type="entry name" value="RT_POL"/>
    <property type="match status" value="1"/>
</dbReference>
<dbReference type="Gene3D" id="1.20.120.230">
    <property type="entry name" value="Alpha-catenin/vinculin-like"/>
    <property type="match status" value="3"/>
</dbReference>
<keyword evidence="9" id="KW-0963">Cytoplasm</keyword>
<dbReference type="Pfam" id="PF11560">
    <property type="entry name" value="LAP2alpha"/>
    <property type="match status" value="1"/>
</dbReference>
<dbReference type="Proteomes" id="UP001176940">
    <property type="component" value="Unassembled WGS sequence"/>
</dbReference>
<dbReference type="EMBL" id="CAUEEQ010065969">
    <property type="protein sequence ID" value="CAJ0965233.1"/>
    <property type="molecule type" value="Genomic_DNA"/>
</dbReference>
<comment type="caution">
    <text evidence="18">The sequence shown here is derived from an EMBL/GenBank/DDBJ whole genome shotgun (WGS) entry which is preliminary data.</text>
</comment>
<feature type="region of interest" description="Disordered" evidence="16">
    <location>
        <begin position="967"/>
        <end position="1009"/>
    </location>
</feature>
<name>A0ABN9MEN3_9NEOB</name>
<evidence type="ECO:0000313" key="19">
    <source>
        <dbReference type="Proteomes" id="UP001176940"/>
    </source>
</evidence>
<evidence type="ECO:0000259" key="17">
    <source>
        <dbReference type="PROSITE" id="PS50878"/>
    </source>
</evidence>
<keyword evidence="14" id="KW-0539">Nucleus</keyword>
<dbReference type="InterPro" id="IPR000477">
    <property type="entry name" value="RT_dom"/>
</dbReference>
<keyword evidence="13" id="KW-0206">Cytoskeleton</keyword>
<keyword evidence="19" id="KW-1185">Reference proteome</keyword>
<evidence type="ECO:0000256" key="16">
    <source>
        <dbReference type="SAM" id="MobiDB-lite"/>
    </source>
</evidence>
<dbReference type="Pfam" id="PF01044">
    <property type="entry name" value="Vinculin"/>
    <property type="match status" value="2"/>
</dbReference>
<evidence type="ECO:0000313" key="18">
    <source>
        <dbReference type="EMBL" id="CAJ0965233.1"/>
    </source>
</evidence>
<dbReference type="Gene3D" id="3.30.70.270">
    <property type="match status" value="1"/>
</dbReference>
<organism evidence="18 19">
    <name type="scientific">Ranitomeya imitator</name>
    <name type="common">mimic poison frog</name>
    <dbReference type="NCBI Taxonomy" id="111125"/>
    <lineage>
        <taxon>Eukaryota</taxon>
        <taxon>Metazoa</taxon>
        <taxon>Chordata</taxon>
        <taxon>Craniata</taxon>
        <taxon>Vertebrata</taxon>
        <taxon>Euteleostomi</taxon>
        <taxon>Amphibia</taxon>
        <taxon>Batrachia</taxon>
        <taxon>Anura</taxon>
        <taxon>Neobatrachia</taxon>
        <taxon>Hyloidea</taxon>
        <taxon>Dendrobatidae</taxon>
        <taxon>Dendrobatinae</taxon>
        <taxon>Ranitomeya</taxon>
    </lineage>
</organism>
<feature type="region of interest" description="Disordered" evidence="16">
    <location>
        <begin position="356"/>
        <end position="396"/>
    </location>
</feature>
<dbReference type="InterPro" id="IPR021623">
    <property type="entry name" value="LAP2alpha_C"/>
</dbReference>
<dbReference type="InterPro" id="IPR000633">
    <property type="entry name" value="Vinculin_CS"/>
</dbReference>
<evidence type="ECO:0000256" key="7">
    <source>
        <dbReference type="ARBA" id="ARBA00012180"/>
    </source>
</evidence>
<evidence type="ECO:0000256" key="15">
    <source>
        <dbReference type="ARBA" id="ARBA00044775"/>
    </source>
</evidence>
<evidence type="ECO:0000256" key="3">
    <source>
        <dbReference type="ARBA" id="ARBA00004413"/>
    </source>
</evidence>
<evidence type="ECO:0000256" key="5">
    <source>
        <dbReference type="ARBA" id="ARBA00008376"/>
    </source>
</evidence>
<dbReference type="PANTHER" id="PTHR18914:SF24">
    <property type="entry name" value="CATENIN ALPHA-1"/>
    <property type="match status" value="1"/>
</dbReference>
<dbReference type="InterPro" id="IPR043128">
    <property type="entry name" value="Rev_trsase/Diguanyl_cyclase"/>
</dbReference>
<sequence>MTLNAGNINFKWDPKSLEIRTLAVERLLEPLVTQVTTLVNTSNKGPSNKKKGRSKKAHVLAASVEQATQNFLEKGDKIAKESQFLKQELIDAVEDVRKQGEVMRSGSGEFADDPCSSVKRGNMVRAARALLSAVTRLLILADMADVYKLLVQLKVVEEGIVKLRNAGTEQDLGIQYKALKAEVDKLNLMAAKRQQELKDVGHRDQMAAARGILQKNIPILYTASQACLQHPDVAAYKANRDLIYKQLQQAVTGISNAAQATASEEIAAQHGGGELAIALNNFDKQIIVDPQGFSEERFRPSLEERLESIISGAALMADSSCTRDDRRERIVAECNSVRQALQDLLSEYMGNTGRKERSDALNTAIDKMTRKTRDLRRQAKPHRHDSRQDPSPPPRLGSRLLFRDVWISSVEDAWVREVVSWGYKIEFVSRPQDRFFEPRPPRDLALVLGFFAAIVSLLKAGVIVLVPEEERFTGFYSNLFVVPKKDGKVRPILDLKLLNKRVRLKHFRMELLRSVIASMEVQEFLCSIDIQDAYIHVPIFPGHHQFLRFAVLQEHFQFVALPFGLATAPRVFTKIMAALMAILRVRGLVLFPFLDDILIKAPSFSQAHESLSIVLDTLARFGWLVNRKKSCLIPSQRIIFLGMLFDTRQTKLRKAVMDHVSDSFLETNVPLLVLIEAARNGNEKEVKEYAQVFREHANKLIEVANLACSISNNEEGVKLVRMSASQLEALCPQVINAALALAAKPHSKVAQETMDLFKEQWEKQVRILTDADAVDDITSIDDFLAVSENHILEDVNKCVIALQEKDVDGLDRTAGAIRGRAARVIYVVTSEMDNYEPGVYTEKVLEATKLLSNTVMPRFTEQVEAAVEALSGDSNLPMDENEFIDASRLVYDGIRDIRKAVLMIRTPEELDDSDFETEDFDVRSRTSVQTEDDQLIAGQSARVAEESASTANLREMICTEVRESLRSMSQAGSSKQRASVISDSSEEDKEEGSYGSNLSSSSSEEESGRFCLPLDRVDKLVKSVRGTMGLEEPKTQLSRQELMFSGLEHKKRRSFPVNDKIQDLILREWKKPEKKGSLPPALKRRYPFEDTTLDTWDQAPKLDAAVAKASKRAALPFEDMGSLKDPLDRKADTFLKGTWEMAAGSLRPAVAATCTARSLMVWLEQLESQLKEGASRSSILSALPVIQDAAAFLSDASVDSVRMAARAAGLSNAARRALWLKCWSGDIQSRSKLCAIPCKGEYLFGPTLDELLEKAGDDKKKFPSLSSASYRRPFNRRRFGRGRKRASSPSRENFRWEDRRRRGTGYMFRRSSKERKKPDQ</sequence>
<dbReference type="Gene3D" id="1.10.287.3160">
    <property type="match status" value="1"/>
</dbReference>
<comment type="similarity">
    <text evidence="5">Belongs to the vinculin/alpha-catenin family.</text>
</comment>
<dbReference type="InterPro" id="IPR036723">
    <property type="entry name" value="Alpha-catenin/vinculin-like_sf"/>
</dbReference>
<evidence type="ECO:0000256" key="2">
    <source>
        <dbReference type="ARBA" id="ARBA00004245"/>
    </source>
</evidence>
<evidence type="ECO:0000256" key="4">
    <source>
        <dbReference type="ARBA" id="ARBA00004536"/>
    </source>
</evidence>
<keyword evidence="12" id="KW-0472">Membrane</keyword>
<keyword evidence="11" id="KW-0965">Cell junction</keyword>
<dbReference type="EC" id="3.1.26.4" evidence="7"/>
<feature type="compositionally biased region" description="Low complexity" evidence="16">
    <location>
        <begin position="993"/>
        <end position="1002"/>
    </location>
</feature>
<dbReference type="PANTHER" id="PTHR18914">
    <property type="entry name" value="ALPHA CATENIN"/>
    <property type="match status" value="1"/>
</dbReference>
<feature type="domain" description="Reverse transcriptase" evidence="17">
    <location>
        <begin position="463"/>
        <end position="645"/>
    </location>
</feature>
<dbReference type="SUPFAM" id="SSF56672">
    <property type="entry name" value="DNA/RNA polymerases"/>
    <property type="match status" value="1"/>
</dbReference>
<evidence type="ECO:0000256" key="13">
    <source>
        <dbReference type="ARBA" id="ARBA00023212"/>
    </source>
</evidence>
<comment type="subcellular location">
    <subcellularLocation>
        <location evidence="4">Cell junction</location>
        <location evidence="4">Adherens junction</location>
    </subcellularLocation>
    <subcellularLocation>
        <location evidence="3">Cell membrane</location>
        <topology evidence="3">Peripheral membrane protein</topology>
        <orientation evidence="3">Cytoplasmic side</orientation>
    </subcellularLocation>
    <subcellularLocation>
        <location evidence="2">Cytoplasm</location>
        <location evidence="2">Cytoskeleton</location>
    </subcellularLocation>
    <subcellularLocation>
        <location evidence="1">Nucleus</location>
    </subcellularLocation>
</comment>
<feature type="compositionally biased region" description="Polar residues" evidence="16">
    <location>
        <begin position="967"/>
        <end position="981"/>
    </location>
</feature>
<reference evidence="18" key="1">
    <citation type="submission" date="2023-07" db="EMBL/GenBank/DDBJ databases">
        <authorList>
            <person name="Stuckert A."/>
        </authorList>
    </citation>
    <scope>NUCLEOTIDE SEQUENCE</scope>
</reference>